<comment type="caution">
    <text evidence="2">The sequence shown here is derived from an EMBL/GenBank/DDBJ whole genome shotgun (WGS) entry which is preliminary data.</text>
</comment>
<dbReference type="Pfam" id="PF00111">
    <property type="entry name" value="Fer2"/>
    <property type="match status" value="1"/>
</dbReference>
<organism evidence="2 3">
    <name type="scientific">Hathewaya limosa</name>
    <name type="common">Clostridium limosum</name>
    <dbReference type="NCBI Taxonomy" id="1536"/>
    <lineage>
        <taxon>Bacteria</taxon>
        <taxon>Bacillati</taxon>
        <taxon>Bacillota</taxon>
        <taxon>Clostridia</taxon>
        <taxon>Eubacteriales</taxon>
        <taxon>Clostridiaceae</taxon>
        <taxon>Hathewaya</taxon>
    </lineage>
</organism>
<dbReference type="InterPro" id="IPR043129">
    <property type="entry name" value="ATPase_NBD"/>
</dbReference>
<sequence>MNVIKIYPEDKIIYFNKGEKLLDILQENGIILESPCGGKGFCGKCKIRVLRGAVGKITNEELKFLSKEELESGVRLSCLIYPQGDIEIEYINKKQLKHKILSDGYMPKFNKNPMIRKELVKLEKPTLHNNISYEELLEKVLGQKIILEGQRFLKELSEAFKYEEATIIYAGNQVIGIEAMDTTDKVYGAAVDIGSTTVVVSLIDLKTGKELGSKTSINPQKEYGLDVLSRIDFVKRKENGLEILHKAIVKCLNDLLNSLYSKYKINKNNVYEICIGANATMMHLLLNIDTYAIGKAPYATVFSREKYIDAKDIGLETSMFAKLYCLPGVSSYIGADIVAGAVVANLKHTNKNVLFIDIGTNGEIILSKKGQLTSCSCAAGPALEGANISCGMRAAEGAIEGIQINDNSINIQTIGNEKPIGICGSGILESISEVWKNGIIAKSGRIKKAEKLIEEGKKELASRIIDEDKKRKFIIVKDEKNPIVITQEDIRQVQLAKGAISSGFYALLDLMEITMDDLDEVVIAGQFGKHLKINSLTGVGIIPEVLKDKINYVGNSSKTGALMCLLSQEIRKEMQVIAKEIRYFELSTKEGYEKLFTKCLTF</sequence>
<dbReference type="Proteomes" id="UP001224418">
    <property type="component" value="Unassembled WGS sequence"/>
</dbReference>
<proteinExistence type="predicted"/>
<reference evidence="2 3" key="1">
    <citation type="submission" date="2023-07" db="EMBL/GenBank/DDBJ databases">
        <title>Genomic Encyclopedia of Type Strains, Phase IV (KMG-IV): sequencing the most valuable type-strain genomes for metagenomic binning, comparative biology and taxonomic classification.</title>
        <authorList>
            <person name="Goeker M."/>
        </authorList>
    </citation>
    <scope>NUCLEOTIDE SEQUENCE [LARGE SCALE GENOMIC DNA]</scope>
    <source>
        <strain evidence="2 3">DSM 1400</strain>
    </source>
</reference>
<gene>
    <name evidence="2" type="ORF">QOZ93_002550</name>
</gene>
<dbReference type="RefSeq" id="WP_307356966.1">
    <property type="nucleotide sequence ID" value="NZ_BAAACJ010000051.1"/>
</dbReference>
<dbReference type="Pfam" id="PF14574">
    <property type="entry name" value="RACo_C_ter"/>
    <property type="match status" value="1"/>
</dbReference>
<evidence type="ECO:0000313" key="3">
    <source>
        <dbReference type="Proteomes" id="UP001224418"/>
    </source>
</evidence>
<dbReference type="PANTHER" id="PTHR42895">
    <property type="entry name" value="IRON-SULFUR CLUSTER-BINDING PROTEIN-RELATED"/>
    <property type="match status" value="1"/>
</dbReference>
<dbReference type="CDD" id="cd00207">
    <property type="entry name" value="fer2"/>
    <property type="match status" value="1"/>
</dbReference>
<keyword evidence="3" id="KW-1185">Reference proteome</keyword>
<dbReference type="InterPro" id="IPR001041">
    <property type="entry name" value="2Fe-2S_ferredoxin-type"/>
</dbReference>
<dbReference type="InterPro" id="IPR042259">
    <property type="entry name" value="Raco-like_middle_sf"/>
</dbReference>
<dbReference type="PROSITE" id="PS51085">
    <property type="entry name" value="2FE2S_FER_2"/>
    <property type="match status" value="1"/>
</dbReference>
<dbReference type="SUPFAM" id="SSF53067">
    <property type="entry name" value="Actin-like ATPase domain"/>
    <property type="match status" value="1"/>
</dbReference>
<dbReference type="Pfam" id="PF17651">
    <property type="entry name" value="Raco_middle"/>
    <property type="match status" value="1"/>
</dbReference>
<dbReference type="PANTHER" id="PTHR42895:SF1">
    <property type="entry name" value="IRON-SULFUR CLUSTER PROTEIN"/>
    <property type="match status" value="1"/>
</dbReference>
<dbReference type="Gene3D" id="3.10.20.30">
    <property type="match status" value="1"/>
</dbReference>
<dbReference type="InterPro" id="IPR027980">
    <property type="entry name" value="RACo_C"/>
</dbReference>
<dbReference type="InterPro" id="IPR012675">
    <property type="entry name" value="Beta-grasp_dom_sf"/>
</dbReference>
<dbReference type="InterPro" id="IPR041414">
    <property type="entry name" value="Raco-like_middle"/>
</dbReference>
<evidence type="ECO:0000313" key="2">
    <source>
        <dbReference type="EMBL" id="MDQ0480800.1"/>
    </source>
</evidence>
<dbReference type="SUPFAM" id="SSF54292">
    <property type="entry name" value="2Fe-2S ferredoxin-like"/>
    <property type="match status" value="1"/>
</dbReference>
<evidence type="ECO:0000259" key="1">
    <source>
        <dbReference type="PROSITE" id="PS51085"/>
    </source>
</evidence>
<dbReference type="InterPro" id="IPR052911">
    <property type="entry name" value="Corrinoid_activation_enz"/>
</dbReference>
<dbReference type="EMBL" id="JAUSWN010000029">
    <property type="protein sequence ID" value="MDQ0480800.1"/>
    <property type="molecule type" value="Genomic_DNA"/>
</dbReference>
<dbReference type="Gene3D" id="3.30.420.480">
    <property type="entry name" value="Domain of unknown function (DUF4445)"/>
    <property type="match status" value="1"/>
</dbReference>
<protein>
    <submittedName>
        <fullName evidence="2">Uncharacterized 2Fe-2S/4Fe-4S cluster protein (DUF4445 family)</fullName>
    </submittedName>
</protein>
<dbReference type="InterPro" id="IPR036010">
    <property type="entry name" value="2Fe-2S_ferredoxin-like_sf"/>
</dbReference>
<feature type="domain" description="2Fe-2S ferredoxin-type" evidence="1">
    <location>
        <begin position="2"/>
        <end position="94"/>
    </location>
</feature>
<accession>A0ABU0JUM2</accession>
<name>A0ABU0JUM2_HATLI</name>